<feature type="domain" description="NADP-dependent oxidoreductase" evidence="7">
    <location>
        <begin position="24"/>
        <end position="262"/>
    </location>
</feature>
<evidence type="ECO:0000256" key="5">
    <source>
        <dbReference type="PIRSR" id="PIRSR000097-2"/>
    </source>
</evidence>
<evidence type="ECO:0000313" key="8">
    <source>
        <dbReference type="EMBL" id="NKF22388.1"/>
    </source>
</evidence>
<dbReference type="FunFam" id="3.20.20.100:FF:000015">
    <property type="entry name" value="Oxidoreductase, aldo/keto reductase family"/>
    <property type="match status" value="1"/>
</dbReference>
<evidence type="ECO:0000256" key="2">
    <source>
        <dbReference type="ARBA" id="ARBA00022857"/>
    </source>
</evidence>
<dbReference type="SUPFAM" id="SSF51430">
    <property type="entry name" value="NAD(P)-linked oxidoreductase"/>
    <property type="match status" value="1"/>
</dbReference>
<feature type="binding site" evidence="5">
    <location>
        <position position="109"/>
    </location>
    <ligand>
        <name>substrate</name>
    </ligand>
</feature>
<protein>
    <submittedName>
        <fullName evidence="8">Aldo/keto reductase</fullName>
    </submittedName>
</protein>
<proteinExistence type="inferred from homology"/>
<dbReference type="PROSITE" id="PS00798">
    <property type="entry name" value="ALDOKETO_REDUCTASE_1"/>
    <property type="match status" value="1"/>
</dbReference>
<dbReference type="PRINTS" id="PR00069">
    <property type="entry name" value="ALDKETRDTASE"/>
</dbReference>
<evidence type="ECO:0000256" key="3">
    <source>
        <dbReference type="ARBA" id="ARBA00023002"/>
    </source>
</evidence>
<dbReference type="PROSITE" id="PS00062">
    <property type="entry name" value="ALDOKETO_REDUCTASE_2"/>
    <property type="match status" value="1"/>
</dbReference>
<dbReference type="PANTHER" id="PTHR43827">
    <property type="entry name" value="2,5-DIKETO-D-GLUCONIC ACID REDUCTASE"/>
    <property type="match status" value="1"/>
</dbReference>
<evidence type="ECO:0000256" key="6">
    <source>
        <dbReference type="PIRSR" id="PIRSR000097-3"/>
    </source>
</evidence>
<name>A0A970B638_9GAMM</name>
<keyword evidence="3" id="KW-0560">Oxidoreductase</keyword>
<dbReference type="InterPro" id="IPR020471">
    <property type="entry name" value="AKR"/>
</dbReference>
<feature type="active site" description="Proton donor" evidence="4">
    <location>
        <position position="51"/>
    </location>
</feature>
<accession>A0A970B638</accession>
<feature type="site" description="Lowers pKa of active site Tyr" evidence="6">
    <location>
        <position position="76"/>
    </location>
</feature>
<evidence type="ECO:0000256" key="1">
    <source>
        <dbReference type="ARBA" id="ARBA00007905"/>
    </source>
</evidence>
<keyword evidence="9" id="KW-1185">Reference proteome</keyword>
<sequence length="275" mass="29794">MPPVPSIKLADGQHIPQFGLGVFQTPADQTAEIVGDAFRLGYRHIDTAAIYKNEAGVGAAVAASGLARDELYITTKLWNAEQGYDSGLRALDTSLATLGLDTIDLYLIHWPCPANGKFVDSWKALIQAQKDGKVKSIGVSNFRVEDLDRIAQATGVVPVINQIELHPYLQQGALRAYHDQHGIVTESWSPLARGNELLSHATLQAIAAAHGKTAAQVILRWHLQLGLVVFPKSATPSRIKENIEIFDFVLSDDDMRAIAALDTGTRIGPDPATMN</sequence>
<dbReference type="InterPro" id="IPR018170">
    <property type="entry name" value="Aldo/ket_reductase_CS"/>
</dbReference>
<dbReference type="InterPro" id="IPR023210">
    <property type="entry name" value="NADP_OxRdtase_dom"/>
</dbReference>
<dbReference type="PANTHER" id="PTHR43827:SF3">
    <property type="entry name" value="NADP-DEPENDENT OXIDOREDUCTASE DOMAIN-CONTAINING PROTEIN"/>
    <property type="match status" value="1"/>
</dbReference>
<organism evidence="8 9">
    <name type="scientific">Solimonas marina</name>
    <dbReference type="NCBI Taxonomy" id="2714601"/>
    <lineage>
        <taxon>Bacteria</taxon>
        <taxon>Pseudomonadati</taxon>
        <taxon>Pseudomonadota</taxon>
        <taxon>Gammaproteobacteria</taxon>
        <taxon>Nevskiales</taxon>
        <taxon>Nevskiaceae</taxon>
        <taxon>Solimonas</taxon>
    </lineage>
</organism>
<comment type="similarity">
    <text evidence="1">Belongs to the aldo/keto reductase family.</text>
</comment>
<dbReference type="Pfam" id="PF00248">
    <property type="entry name" value="Aldo_ket_red"/>
    <property type="match status" value="1"/>
</dbReference>
<gene>
    <name evidence="8" type="ORF">G7Y82_08655</name>
</gene>
<dbReference type="PIRSF" id="PIRSF000097">
    <property type="entry name" value="AKR"/>
    <property type="match status" value="1"/>
</dbReference>
<keyword evidence="2" id="KW-0521">NADP</keyword>
<dbReference type="RefSeq" id="WP_168147649.1">
    <property type="nucleotide sequence ID" value="NZ_JAAVXB010000004.1"/>
</dbReference>
<comment type="caution">
    <text evidence="8">The sequence shown here is derived from an EMBL/GenBank/DDBJ whole genome shotgun (WGS) entry which is preliminary data.</text>
</comment>
<evidence type="ECO:0000256" key="4">
    <source>
        <dbReference type="PIRSR" id="PIRSR000097-1"/>
    </source>
</evidence>
<dbReference type="Gene3D" id="3.20.20.100">
    <property type="entry name" value="NADP-dependent oxidoreductase domain"/>
    <property type="match status" value="1"/>
</dbReference>
<dbReference type="InterPro" id="IPR036812">
    <property type="entry name" value="NAD(P)_OxRdtase_dom_sf"/>
</dbReference>
<reference evidence="8" key="1">
    <citation type="submission" date="2020-03" db="EMBL/GenBank/DDBJ databases">
        <title>Solimonas marina sp. nov., isolated from deep seawater of the Pacific Ocean.</title>
        <authorList>
            <person name="Liu X."/>
            <person name="Lai Q."/>
            <person name="Sun F."/>
            <person name="Gai Y."/>
            <person name="Li G."/>
            <person name="Shao Z."/>
        </authorList>
    </citation>
    <scope>NUCLEOTIDE SEQUENCE</scope>
    <source>
        <strain evidence="8">C16B3</strain>
    </source>
</reference>
<dbReference type="AlphaFoldDB" id="A0A970B638"/>
<dbReference type="EMBL" id="JAAVXB010000004">
    <property type="protein sequence ID" value="NKF22388.1"/>
    <property type="molecule type" value="Genomic_DNA"/>
</dbReference>
<dbReference type="GO" id="GO:0016616">
    <property type="term" value="F:oxidoreductase activity, acting on the CH-OH group of donors, NAD or NADP as acceptor"/>
    <property type="evidence" value="ECO:0007669"/>
    <property type="project" value="UniProtKB-ARBA"/>
</dbReference>
<evidence type="ECO:0000313" key="9">
    <source>
        <dbReference type="Proteomes" id="UP000653472"/>
    </source>
</evidence>
<evidence type="ECO:0000259" key="7">
    <source>
        <dbReference type="Pfam" id="PF00248"/>
    </source>
</evidence>
<dbReference type="Proteomes" id="UP000653472">
    <property type="component" value="Unassembled WGS sequence"/>
</dbReference>